<dbReference type="PANTHER" id="PTHR33392">
    <property type="entry name" value="POLYISOPRENYL-TEICHOIC ACID--PEPTIDOGLYCAN TEICHOIC ACID TRANSFERASE TAGU"/>
    <property type="match status" value="1"/>
</dbReference>
<keyword evidence="3" id="KW-0472">Membrane</keyword>
<sequence length="351" mass="37146">MKFETDSGADDGRPAAPKRRSRRSRIALTVGALVVALIAIAAGAVGLFLNNLVNVFEGQVDVLTTSEAFPAEEGRPEPSSDGALNILLLASDSRGDVAEVAKDPEDTSATDQRSDVLMVVHLGADRSQVQVMSIMRDSFVEVPGHGKAKINAALSWGGTPLAVQTVEGLLGVRIDHVALIGFDGFAQMTDALGGVTVNVPEAFDEGGYRFTAGETTMGGDQALVFVRQRYAFADGDFQRVKNQQAFIRSLAENAVSRGTFTNPAKLSDLVTAVAQNLSVDPELTPQRMIDLGLSMRGLDPANIAYFTVPATGTGMEGDQSVVYLDEASLEQLRTALANDTVDEFLAARIGG</sequence>
<comment type="caution">
    <text evidence="5">The sequence shown here is derived from an EMBL/GenBank/DDBJ whole genome shotgun (WGS) entry which is preliminary data.</text>
</comment>
<evidence type="ECO:0000256" key="2">
    <source>
        <dbReference type="SAM" id="MobiDB-lite"/>
    </source>
</evidence>
<evidence type="ECO:0000259" key="4">
    <source>
        <dbReference type="Pfam" id="PF03816"/>
    </source>
</evidence>
<keyword evidence="3" id="KW-1133">Transmembrane helix</keyword>
<evidence type="ECO:0000313" key="6">
    <source>
        <dbReference type="Proteomes" id="UP000319094"/>
    </source>
</evidence>
<feature type="region of interest" description="Disordered" evidence="2">
    <location>
        <begin position="1"/>
        <end position="21"/>
    </location>
</feature>
<accession>A0A542Y9U8</accession>
<gene>
    <name evidence="5" type="ORF">FB468_2904</name>
</gene>
<dbReference type="Pfam" id="PF03816">
    <property type="entry name" value="LytR_cpsA_psr"/>
    <property type="match status" value="1"/>
</dbReference>
<name>A0A542Y9U8_9MICO</name>
<dbReference type="InterPro" id="IPR004474">
    <property type="entry name" value="LytR_CpsA_psr"/>
</dbReference>
<evidence type="ECO:0000256" key="1">
    <source>
        <dbReference type="ARBA" id="ARBA00006068"/>
    </source>
</evidence>
<evidence type="ECO:0000313" key="5">
    <source>
        <dbReference type="EMBL" id="TQL44833.1"/>
    </source>
</evidence>
<keyword evidence="3" id="KW-0812">Transmembrane</keyword>
<dbReference type="Proteomes" id="UP000319094">
    <property type="component" value="Unassembled WGS sequence"/>
</dbReference>
<dbReference type="NCBIfam" id="TIGR00350">
    <property type="entry name" value="lytR_cpsA_psr"/>
    <property type="match status" value="1"/>
</dbReference>
<dbReference type="Gene3D" id="3.40.630.190">
    <property type="entry name" value="LCP protein"/>
    <property type="match status" value="1"/>
</dbReference>
<feature type="transmembrane region" description="Helical" evidence="3">
    <location>
        <begin position="26"/>
        <end position="49"/>
    </location>
</feature>
<dbReference type="InterPro" id="IPR050922">
    <property type="entry name" value="LytR/CpsA/Psr_CW_biosynth"/>
</dbReference>
<feature type="compositionally biased region" description="Basic and acidic residues" evidence="2">
    <location>
        <begin position="1"/>
        <end position="13"/>
    </location>
</feature>
<reference evidence="5 6" key="1">
    <citation type="submission" date="2019-06" db="EMBL/GenBank/DDBJ databases">
        <title>Sequencing the genomes of 1000 actinobacteria strains.</title>
        <authorList>
            <person name="Klenk H.-P."/>
        </authorList>
    </citation>
    <scope>NUCLEOTIDE SEQUENCE [LARGE SCALE GENOMIC DNA]</scope>
    <source>
        <strain evidence="5 6">DSM 8803</strain>
    </source>
</reference>
<evidence type="ECO:0000256" key="3">
    <source>
        <dbReference type="SAM" id="Phobius"/>
    </source>
</evidence>
<keyword evidence="6" id="KW-1185">Reference proteome</keyword>
<proteinExistence type="inferred from homology"/>
<dbReference type="AlphaFoldDB" id="A0A542Y9U8"/>
<dbReference type="EMBL" id="VFON01000001">
    <property type="protein sequence ID" value="TQL44833.1"/>
    <property type="molecule type" value="Genomic_DNA"/>
</dbReference>
<dbReference type="RefSeq" id="WP_141887952.1">
    <property type="nucleotide sequence ID" value="NZ_BAAAUY010000018.1"/>
</dbReference>
<dbReference type="OrthoDB" id="9782542at2"/>
<comment type="similarity">
    <text evidence="1">Belongs to the LytR/CpsA/Psr (LCP) family.</text>
</comment>
<dbReference type="PANTHER" id="PTHR33392:SF6">
    <property type="entry name" value="POLYISOPRENYL-TEICHOIC ACID--PEPTIDOGLYCAN TEICHOIC ACID TRANSFERASE TAGU"/>
    <property type="match status" value="1"/>
</dbReference>
<feature type="domain" description="Cell envelope-related transcriptional attenuator" evidence="4">
    <location>
        <begin position="113"/>
        <end position="254"/>
    </location>
</feature>
<organism evidence="5 6">
    <name type="scientific">Leucobacter komagatae</name>
    <dbReference type="NCBI Taxonomy" id="55969"/>
    <lineage>
        <taxon>Bacteria</taxon>
        <taxon>Bacillati</taxon>
        <taxon>Actinomycetota</taxon>
        <taxon>Actinomycetes</taxon>
        <taxon>Micrococcales</taxon>
        <taxon>Microbacteriaceae</taxon>
        <taxon>Leucobacter</taxon>
    </lineage>
</organism>
<protein>
    <submittedName>
        <fullName evidence="5">LytR family transcriptional attenuator</fullName>
    </submittedName>
</protein>